<protein>
    <submittedName>
        <fullName evidence="1">Uncharacterized protein</fullName>
    </submittedName>
</protein>
<evidence type="ECO:0000313" key="2">
    <source>
        <dbReference type="Proteomes" id="UP001595075"/>
    </source>
</evidence>
<evidence type="ECO:0000313" key="1">
    <source>
        <dbReference type="EMBL" id="KAL2070881.1"/>
    </source>
</evidence>
<gene>
    <name evidence="1" type="ORF">VTL71DRAFT_13907</name>
</gene>
<organism evidence="1 2">
    <name type="scientific">Oculimacula yallundae</name>
    <dbReference type="NCBI Taxonomy" id="86028"/>
    <lineage>
        <taxon>Eukaryota</taxon>
        <taxon>Fungi</taxon>
        <taxon>Dikarya</taxon>
        <taxon>Ascomycota</taxon>
        <taxon>Pezizomycotina</taxon>
        <taxon>Leotiomycetes</taxon>
        <taxon>Helotiales</taxon>
        <taxon>Ploettnerulaceae</taxon>
        <taxon>Oculimacula</taxon>
    </lineage>
</organism>
<sequence>MVLYLKSFAIGLTSCGGVLPTFQGVPQTAKQDSIGQRMNRNMHNAQIPKKFRRGIKPFPHPTSSTQLSSLGALFFSMASHP</sequence>
<keyword evidence="2" id="KW-1185">Reference proteome</keyword>
<name>A0ABR4CNB0_9HELO</name>
<proteinExistence type="predicted"/>
<accession>A0ABR4CNB0</accession>
<comment type="caution">
    <text evidence="1">The sequence shown here is derived from an EMBL/GenBank/DDBJ whole genome shotgun (WGS) entry which is preliminary data.</text>
</comment>
<dbReference type="EMBL" id="JAZHXI010000006">
    <property type="protein sequence ID" value="KAL2070881.1"/>
    <property type="molecule type" value="Genomic_DNA"/>
</dbReference>
<dbReference type="Proteomes" id="UP001595075">
    <property type="component" value="Unassembled WGS sequence"/>
</dbReference>
<reference evidence="1 2" key="1">
    <citation type="journal article" date="2024" name="Commun. Biol.">
        <title>Comparative genomic analysis of thermophilic fungi reveals convergent evolutionary adaptations and gene losses.</title>
        <authorList>
            <person name="Steindorff A.S."/>
            <person name="Aguilar-Pontes M.V."/>
            <person name="Robinson A.J."/>
            <person name="Andreopoulos B."/>
            <person name="LaButti K."/>
            <person name="Kuo A."/>
            <person name="Mondo S."/>
            <person name="Riley R."/>
            <person name="Otillar R."/>
            <person name="Haridas S."/>
            <person name="Lipzen A."/>
            <person name="Grimwood J."/>
            <person name="Schmutz J."/>
            <person name="Clum A."/>
            <person name="Reid I.D."/>
            <person name="Moisan M.C."/>
            <person name="Butler G."/>
            <person name="Nguyen T.T.M."/>
            <person name="Dewar K."/>
            <person name="Conant G."/>
            <person name="Drula E."/>
            <person name="Henrissat B."/>
            <person name="Hansel C."/>
            <person name="Singer S."/>
            <person name="Hutchinson M.I."/>
            <person name="de Vries R.P."/>
            <person name="Natvig D.O."/>
            <person name="Powell A.J."/>
            <person name="Tsang A."/>
            <person name="Grigoriev I.V."/>
        </authorList>
    </citation>
    <scope>NUCLEOTIDE SEQUENCE [LARGE SCALE GENOMIC DNA]</scope>
    <source>
        <strain evidence="1 2">CBS 494.80</strain>
    </source>
</reference>